<proteinExistence type="predicted"/>
<evidence type="ECO:0000313" key="1">
    <source>
        <dbReference type="EMBL" id="JAP94669.1"/>
    </source>
</evidence>
<name>A0A146KHE1_9EUKA</name>
<dbReference type="PANTHER" id="PTHR19229">
    <property type="entry name" value="ATP-BINDING CASSETTE TRANSPORTER SUBFAMILY A ABCA"/>
    <property type="match status" value="1"/>
</dbReference>
<accession>A0A146KHE1</accession>
<dbReference type="GO" id="GO:0140359">
    <property type="term" value="F:ABC-type transporter activity"/>
    <property type="evidence" value="ECO:0007669"/>
    <property type="project" value="InterPro"/>
</dbReference>
<dbReference type="SUPFAM" id="SSF52540">
    <property type="entry name" value="P-loop containing nucleoside triphosphate hydrolases"/>
    <property type="match status" value="1"/>
</dbReference>
<sequence>MTDEYNLQRLIFLDEPTTGLDPVTKRAVWKTIEEAKHNKIIVLTTHSMEEADALSQYIGIMAAGQMRALGTRQRLKQRFGTGYRLQVIHQIDFTQELEDTLVLSAPNLRYDKREPLPLQNEVRSFFIIPPGDPISFIYETCMDLKEAAKIKEFGLEFTSLEEVFLTIAQMVEPPDEAEKKILEL</sequence>
<feature type="non-terminal residue" evidence="1">
    <location>
        <position position="184"/>
    </location>
</feature>
<dbReference type="Gene3D" id="3.40.50.300">
    <property type="entry name" value="P-loop containing nucleotide triphosphate hydrolases"/>
    <property type="match status" value="1"/>
</dbReference>
<organism evidence="1">
    <name type="scientific">Trepomonas sp. PC1</name>
    <dbReference type="NCBI Taxonomy" id="1076344"/>
    <lineage>
        <taxon>Eukaryota</taxon>
        <taxon>Metamonada</taxon>
        <taxon>Diplomonadida</taxon>
        <taxon>Hexamitidae</taxon>
        <taxon>Hexamitinae</taxon>
        <taxon>Trepomonas</taxon>
    </lineage>
</organism>
<gene>
    <name evidence="1" type="ORF">TPC1_12599</name>
</gene>
<dbReference type="GO" id="GO:0016020">
    <property type="term" value="C:membrane"/>
    <property type="evidence" value="ECO:0007669"/>
    <property type="project" value="InterPro"/>
</dbReference>
<reference evidence="1" key="1">
    <citation type="submission" date="2015-07" db="EMBL/GenBank/DDBJ databases">
        <title>Adaptation to a free-living lifestyle via gene acquisitions in the diplomonad Trepomonas sp. PC1.</title>
        <authorList>
            <person name="Xu F."/>
            <person name="Jerlstrom-Hultqvist J."/>
            <person name="Kolisko M."/>
            <person name="Simpson A.G.B."/>
            <person name="Roger A.J."/>
            <person name="Svard S.G."/>
            <person name="Andersson J.O."/>
        </authorList>
    </citation>
    <scope>NUCLEOTIDE SEQUENCE</scope>
    <source>
        <strain evidence="1">PC1</strain>
    </source>
</reference>
<dbReference type="AlphaFoldDB" id="A0A146KHE1"/>
<dbReference type="InterPro" id="IPR027417">
    <property type="entry name" value="P-loop_NTPase"/>
</dbReference>
<dbReference type="EMBL" id="GDID01001937">
    <property type="protein sequence ID" value="JAP94669.1"/>
    <property type="molecule type" value="Transcribed_RNA"/>
</dbReference>
<dbReference type="InterPro" id="IPR026082">
    <property type="entry name" value="ABCA"/>
</dbReference>
<protein>
    <submittedName>
        <fullName evidence="1">ABC transporter family protein</fullName>
    </submittedName>
</protein>